<protein>
    <recommendedName>
        <fullName evidence="3">Thioredoxin-like fold domain-containing protein</fullName>
    </recommendedName>
</protein>
<dbReference type="RefSeq" id="WP_227530573.1">
    <property type="nucleotide sequence ID" value="NZ_JAGTTM010000002.1"/>
</dbReference>
<comment type="caution">
    <text evidence="1">The sequence shown here is derived from an EMBL/GenBank/DDBJ whole genome shotgun (WGS) entry which is preliminary data.</text>
</comment>
<dbReference type="SUPFAM" id="SSF52833">
    <property type="entry name" value="Thioredoxin-like"/>
    <property type="match status" value="1"/>
</dbReference>
<evidence type="ECO:0000313" key="1">
    <source>
        <dbReference type="EMBL" id="MCC2029533.1"/>
    </source>
</evidence>
<dbReference type="Gene3D" id="3.40.30.10">
    <property type="entry name" value="Glutaredoxin"/>
    <property type="match status" value="1"/>
</dbReference>
<dbReference type="EMBL" id="JAGTTM010000002">
    <property type="protein sequence ID" value="MCC2029533.1"/>
    <property type="molecule type" value="Genomic_DNA"/>
</dbReference>
<dbReference type="InterPro" id="IPR036249">
    <property type="entry name" value="Thioredoxin-like_sf"/>
</dbReference>
<accession>A0A9X1S164</accession>
<proteinExistence type="predicted"/>
<dbReference type="AlphaFoldDB" id="A0A9X1S164"/>
<reference evidence="1" key="1">
    <citation type="submission" date="2021-04" db="EMBL/GenBank/DDBJ databases">
        <title>Microbacterium tenobrionis sp. nov. and Microbacterium allomyrinae sp. nov., isolated from larvae of Tenobrio molitor and Allomyrina dichotoma, respectively.</title>
        <authorList>
            <person name="Lee S.D."/>
        </authorList>
    </citation>
    <scope>NUCLEOTIDE SEQUENCE</scope>
    <source>
        <strain evidence="1">YMB-B2</strain>
    </source>
</reference>
<dbReference type="Proteomes" id="UP001139289">
    <property type="component" value="Unassembled WGS sequence"/>
</dbReference>
<keyword evidence="2" id="KW-1185">Reference proteome</keyword>
<sequence length="122" mass="12214">MSSLNAASGTEFSERSAGALYCVAESAPDAALAFFSELFAMRPGGQGLCDAELAASADDVSAADAAGCIADGTHRQFTVDQAQQLPTNPQTGGAGTPTLVVNGEYVAITGDVDADLLSRLGG</sequence>
<organism evidence="1 2">
    <name type="scientific">Microbacterium tenebrionis</name>
    <dbReference type="NCBI Taxonomy" id="2830665"/>
    <lineage>
        <taxon>Bacteria</taxon>
        <taxon>Bacillati</taxon>
        <taxon>Actinomycetota</taxon>
        <taxon>Actinomycetes</taxon>
        <taxon>Micrococcales</taxon>
        <taxon>Microbacteriaceae</taxon>
        <taxon>Microbacterium</taxon>
    </lineage>
</organism>
<name>A0A9X1S164_9MICO</name>
<evidence type="ECO:0008006" key="3">
    <source>
        <dbReference type="Google" id="ProtNLM"/>
    </source>
</evidence>
<gene>
    <name evidence="1" type="ORF">KEC56_08375</name>
</gene>
<evidence type="ECO:0000313" key="2">
    <source>
        <dbReference type="Proteomes" id="UP001139289"/>
    </source>
</evidence>